<evidence type="ECO:0000313" key="3">
    <source>
        <dbReference type="Proteomes" id="UP000593568"/>
    </source>
</evidence>
<evidence type="ECO:0000313" key="2">
    <source>
        <dbReference type="EMBL" id="MBA0786085.1"/>
    </source>
</evidence>
<accession>A0A7J9FND5</accession>
<dbReference type="EMBL" id="JABEZW010221443">
    <property type="protein sequence ID" value="MBA0786085.1"/>
    <property type="molecule type" value="Genomic_DNA"/>
</dbReference>
<gene>
    <name evidence="2" type="ORF">Gotri_025125</name>
</gene>
<dbReference type="Proteomes" id="UP000593568">
    <property type="component" value="Unassembled WGS sequence"/>
</dbReference>
<dbReference type="InterPro" id="IPR044824">
    <property type="entry name" value="MAIN-like"/>
</dbReference>
<reference evidence="2 3" key="1">
    <citation type="journal article" date="2019" name="Genome Biol. Evol.">
        <title>Insights into the evolution of the New World diploid cottons (Gossypium, subgenus Houzingenia) based on genome sequencing.</title>
        <authorList>
            <person name="Grover C.E."/>
            <person name="Arick M.A. 2nd"/>
            <person name="Thrash A."/>
            <person name="Conover J.L."/>
            <person name="Sanders W.S."/>
            <person name="Peterson D.G."/>
            <person name="Frelichowski J.E."/>
            <person name="Scheffler J.A."/>
            <person name="Scheffler B.E."/>
            <person name="Wendel J.F."/>
        </authorList>
    </citation>
    <scope>NUCLEOTIDE SEQUENCE [LARGE SCALE GENOMIC DNA]</scope>
    <source>
        <strain evidence="2">8</strain>
        <tissue evidence="2">Leaf</tissue>
    </source>
</reference>
<dbReference type="PANTHER" id="PTHR46033:SF8">
    <property type="entry name" value="PROTEIN MAINTENANCE OF MERISTEMS-LIKE"/>
    <property type="match status" value="1"/>
</dbReference>
<sequence>MELPTELQDIRLLLDQRLEANFEWTPYEDPAIQKVIPEEFFVNPNTWHVKVPLVVYATVQMHETDRVLRQFGFQQSISMTPQDLDDLHSIDLRRSDENWSVFHS</sequence>
<dbReference type="PANTHER" id="PTHR46033">
    <property type="entry name" value="PROTEIN MAIN-LIKE 2"/>
    <property type="match status" value="1"/>
</dbReference>
<feature type="domain" description="Aminotransferase-like plant mobile" evidence="1">
    <location>
        <begin position="6"/>
        <end position="81"/>
    </location>
</feature>
<dbReference type="GO" id="GO:0010073">
    <property type="term" value="P:meristem maintenance"/>
    <property type="evidence" value="ECO:0007669"/>
    <property type="project" value="InterPro"/>
</dbReference>
<name>A0A7J9FND5_9ROSI</name>
<organism evidence="2 3">
    <name type="scientific">Gossypium trilobum</name>
    <dbReference type="NCBI Taxonomy" id="34281"/>
    <lineage>
        <taxon>Eukaryota</taxon>
        <taxon>Viridiplantae</taxon>
        <taxon>Streptophyta</taxon>
        <taxon>Embryophyta</taxon>
        <taxon>Tracheophyta</taxon>
        <taxon>Spermatophyta</taxon>
        <taxon>Magnoliopsida</taxon>
        <taxon>eudicotyledons</taxon>
        <taxon>Gunneridae</taxon>
        <taxon>Pentapetalae</taxon>
        <taxon>rosids</taxon>
        <taxon>malvids</taxon>
        <taxon>Malvales</taxon>
        <taxon>Malvaceae</taxon>
        <taxon>Malvoideae</taxon>
        <taxon>Gossypium</taxon>
    </lineage>
</organism>
<keyword evidence="3" id="KW-1185">Reference proteome</keyword>
<dbReference type="Pfam" id="PF10536">
    <property type="entry name" value="PMD"/>
    <property type="match status" value="1"/>
</dbReference>
<dbReference type="AlphaFoldDB" id="A0A7J9FND5"/>
<dbReference type="InterPro" id="IPR019557">
    <property type="entry name" value="AminoTfrase-like_pln_mobile"/>
</dbReference>
<protein>
    <recommendedName>
        <fullName evidence="1">Aminotransferase-like plant mobile domain-containing protein</fullName>
    </recommendedName>
</protein>
<comment type="caution">
    <text evidence="2">The sequence shown here is derived from an EMBL/GenBank/DDBJ whole genome shotgun (WGS) entry which is preliminary data.</text>
</comment>
<proteinExistence type="predicted"/>
<evidence type="ECO:0000259" key="1">
    <source>
        <dbReference type="Pfam" id="PF10536"/>
    </source>
</evidence>